<gene>
    <name evidence="1" type="ORF">GSI_10044</name>
</gene>
<keyword evidence="2" id="KW-1185">Reference proteome</keyword>
<organism evidence="1 2">
    <name type="scientific">Ganoderma sinense ZZ0214-1</name>
    <dbReference type="NCBI Taxonomy" id="1077348"/>
    <lineage>
        <taxon>Eukaryota</taxon>
        <taxon>Fungi</taxon>
        <taxon>Dikarya</taxon>
        <taxon>Basidiomycota</taxon>
        <taxon>Agaricomycotina</taxon>
        <taxon>Agaricomycetes</taxon>
        <taxon>Polyporales</taxon>
        <taxon>Polyporaceae</taxon>
        <taxon>Ganoderma</taxon>
    </lineage>
</organism>
<evidence type="ECO:0000313" key="2">
    <source>
        <dbReference type="Proteomes" id="UP000230002"/>
    </source>
</evidence>
<dbReference type="Proteomes" id="UP000230002">
    <property type="component" value="Unassembled WGS sequence"/>
</dbReference>
<comment type="caution">
    <text evidence="1">The sequence shown here is derived from an EMBL/GenBank/DDBJ whole genome shotgun (WGS) entry which is preliminary data.</text>
</comment>
<accession>A0A2G8RZF8</accession>
<proteinExistence type="predicted"/>
<protein>
    <submittedName>
        <fullName evidence="1">Uncharacterized protein</fullName>
    </submittedName>
</protein>
<evidence type="ECO:0000313" key="1">
    <source>
        <dbReference type="EMBL" id="PIL26906.1"/>
    </source>
</evidence>
<dbReference type="EMBL" id="AYKW01000034">
    <property type="protein sequence ID" value="PIL26906.1"/>
    <property type="molecule type" value="Genomic_DNA"/>
</dbReference>
<sequence length="144" mass="16507">MCDASFNLLHEATPAFSTNEAMLVVEQLPASRDMSPLPELKVHLLVAQIGDGICKFFIAEIELRRPTNYVPQVSKFLRIAFSSQHVRCTVRFKVEEEFWKMMKLVVDAKFSVIFRRKEISRLTQQALELIPVVPEDVVPEDVCN</sequence>
<dbReference type="AlphaFoldDB" id="A0A2G8RZF8"/>
<name>A0A2G8RZF8_9APHY</name>
<reference evidence="1 2" key="1">
    <citation type="journal article" date="2015" name="Sci. Rep.">
        <title>Chromosome-level genome map provides insights into diverse defense mechanisms in the medicinal fungus Ganoderma sinense.</title>
        <authorList>
            <person name="Zhu Y."/>
            <person name="Xu J."/>
            <person name="Sun C."/>
            <person name="Zhou S."/>
            <person name="Xu H."/>
            <person name="Nelson D.R."/>
            <person name="Qian J."/>
            <person name="Song J."/>
            <person name="Luo H."/>
            <person name="Xiang L."/>
            <person name="Li Y."/>
            <person name="Xu Z."/>
            <person name="Ji A."/>
            <person name="Wang L."/>
            <person name="Lu S."/>
            <person name="Hayward A."/>
            <person name="Sun W."/>
            <person name="Li X."/>
            <person name="Schwartz D.C."/>
            <person name="Wang Y."/>
            <person name="Chen S."/>
        </authorList>
    </citation>
    <scope>NUCLEOTIDE SEQUENCE [LARGE SCALE GENOMIC DNA]</scope>
    <source>
        <strain evidence="1 2">ZZ0214-1</strain>
    </source>
</reference>